<feature type="domain" description="PGG" evidence="3">
    <location>
        <begin position="634"/>
        <end position="747"/>
    </location>
</feature>
<evidence type="ECO:0000259" key="3">
    <source>
        <dbReference type="Pfam" id="PF13962"/>
    </source>
</evidence>
<dbReference type="GO" id="GO:0016020">
    <property type="term" value="C:membrane"/>
    <property type="evidence" value="ECO:0000318"/>
    <property type="project" value="GO_Central"/>
</dbReference>
<gene>
    <name evidence="4" type="ORF">HanXRQr2_Chr04g0187941</name>
</gene>
<dbReference type="Gramene" id="mRNA:HanXRQr2_Chr04g0187941">
    <property type="protein sequence ID" value="mRNA:HanXRQr2_Chr04g0187941"/>
    <property type="gene ID" value="HanXRQr2_Chr04g0187941"/>
</dbReference>
<dbReference type="PANTHER" id="PTHR24177:SF472">
    <property type="entry name" value="PGG DOMAIN-CONTAINING PROTEIN"/>
    <property type="match status" value="1"/>
</dbReference>
<dbReference type="AlphaFoldDB" id="A0A9K3NTF5"/>
<dbReference type="EMBL" id="MNCJ02000319">
    <property type="protein sequence ID" value="KAF5812016.1"/>
    <property type="molecule type" value="Genomic_DNA"/>
</dbReference>
<dbReference type="InterPro" id="IPR002110">
    <property type="entry name" value="Ankyrin_rpt"/>
</dbReference>
<proteinExistence type="predicted"/>
<feature type="transmembrane region" description="Helical" evidence="2">
    <location>
        <begin position="754"/>
        <end position="780"/>
    </location>
</feature>
<dbReference type="InterPro" id="IPR026961">
    <property type="entry name" value="PGG_dom"/>
</dbReference>
<reference evidence="4" key="1">
    <citation type="journal article" date="2017" name="Nature">
        <title>The sunflower genome provides insights into oil metabolism, flowering and Asterid evolution.</title>
        <authorList>
            <person name="Badouin H."/>
            <person name="Gouzy J."/>
            <person name="Grassa C.J."/>
            <person name="Murat F."/>
            <person name="Staton S.E."/>
            <person name="Cottret L."/>
            <person name="Lelandais-Briere C."/>
            <person name="Owens G.L."/>
            <person name="Carrere S."/>
            <person name="Mayjonade B."/>
            <person name="Legrand L."/>
            <person name="Gill N."/>
            <person name="Kane N.C."/>
            <person name="Bowers J.E."/>
            <person name="Hubner S."/>
            <person name="Bellec A."/>
            <person name="Berard A."/>
            <person name="Berges H."/>
            <person name="Blanchet N."/>
            <person name="Boniface M.C."/>
            <person name="Brunel D."/>
            <person name="Catrice O."/>
            <person name="Chaidir N."/>
            <person name="Claudel C."/>
            <person name="Donnadieu C."/>
            <person name="Faraut T."/>
            <person name="Fievet G."/>
            <person name="Helmstetter N."/>
            <person name="King M."/>
            <person name="Knapp S.J."/>
            <person name="Lai Z."/>
            <person name="Le Paslier M.C."/>
            <person name="Lippi Y."/>
            <person name="Lorenzon L."/>
            <person name="Mandel J.R."/>
            <person name="Marage G."/>
            <person name="Marchand G."/>
            <person name="Marquand E."/>
            <person name="Bret-Mestries E."/>
            <person name="Morien E."/>
            <person name="Nambeesan S."/>
            <person name="Nguyen T."/>
            <person name="Pegot-Espagnet P."/>
            <person name="Pouilly N."/>
            <person name="Raftis F."/>
            <person name="Sallet E."/>
            <person name="Schiex T."/>
            <person name="Thomas J."/>
            <person name="Vandecasteele C."/>
            <person name="Vares D."/>
            <person name="Vear F."/>
            <person name="Vautrin S."/>
            <person name="Crespi M."/>
            <person name="Mangin B."/>
            <person name="Burke J.M."/>
            <person name="Salse J."/>
            <person name="Munos S."/>
            <person name="Vincourt P."/>
            <person name="Rieseberg L.H."/>
            <person name="Langlade N.B."/>
        </authorList>
    </citation>
    <scope>NUCLEOTIDE SEQUENCE</scope>
    <source>
        <tissue evidence="4">Leaves</tissue>
    </source>
</reference>
<evidence type="ECO:0000313" key="5">
    <source>
        <dbReference type="Proteomes" id="UP000215914"/>
    </source>
</evidence>
<keyword evidence="2" id="KW-0812">Transmembrane</keyword>
<comment type="caution">
    <text evidence="4">The sequence shown here is derived from an EMBL/GenBank/DDBJ whole genome shotgun (WGS) entry which is preliminary data.</text>
</comment>
<dbReference type="Proteomes" id="UP000215914">
    <property type="component" value="Unassembled WGS sequence"/>
</dbReference>
<dbReference type="Gene3D" id="1.25.40.20">
    <property type="entry name" value="Ankyrin repeat-containing domain"/>
    <property type="match status" value="2"/>
</dbReference>
<dbReference type="InterPro" id="IPR036770">
    <property type="entry name" value="Ankyrin_rpt-contain_sf"/>
</dbReference>
<organism evidence="4 5">
    <name type="scientific">Helianthus annuus</name>
    <name type="common">Common sunflower</name>
    <dbReference type="NCBI Taxonomy" id="4232"/>
    <lineage>
        <taxon>Eukaryota</taxon>
        <taxon>Viridiplantae</taxon>
        <taxon>Streptophyta</taxon>
        <taxon>Embryophyta</taxon>
        <taxon>Tracheophyta</taxon>
        <taxon>Spermatophyta</taxon>
        <taxon>Magnoliopsida</taxon>
        <taxon>eudicotyledons</taxon>
        <taxon>Gunneridae</taxon>
        <taxon>Pentapetalae</taxon>
        <taxon>asterids</taxon>
        <taxon>campanulids</taxon>
        <taxon>Asterales</taxon>
        <taxon>Asteraceae</taxon>
        <taxon>Asteroideae</taxon>
        <taxon>Heliantheae alliance</taxon>
        <taxon>Heliantheae</taxon>
        <taxon>Helianthus</taxon>
    </lineage>
</organism>
<dbReference type="SMART" id="SM00248">
    <property type="entry name" value="ANK"/>
    <property type="match status" value="5"/>
</dbReference>
<evidence type="ECO:0000256" key="2">
    <source>
        <dbReference type="SAM" id="Phobius"/>
    </source>
</evidence>
<dbReference type="Pfam" id="PF12796">
    <property type="entry name" value="Ank_2"/>
    <property type="match status" value="1"/>
</dbReference>
<keyword evidence="2" id="KW-1133">Transmembrane helix</keyword>
<feature type="transmembrane region" description="Helical" evidence="2">
    <location>
        <begin position="682"/>
        <end position="703"/>
    </location>
</feature>
<dbReference type="Pfam" id="PF13962">
    <property type="entry name" value="PGG"/>
    <property type="match status" value="1"/>
</dbReference>
<accession>A0A9K3NTF5</accession>
<feature type="transmembrane region" description="Helical" evidence="2">
    <location>
        <begin position="723"/>
        <end position="748"/>
    </location>
</feature>
<feature type="region of interest" description="Disordered" evidence="1">
    <location>
        <begin position="53"/>
        <end position="73"/>
    </location>
</feature>
<evidence type="ECO:0000313" key="4">
    <source>
        <dbReference type="EMBL" id="KAF5812016.1"/>
    </source>
</evidence>
<sequence length="807" mass="91659">MHVHMITQLKAFQFSYSRIILLRRGIIILTPLKIMAQREVQLASIVEDKLLSHPQPQSQPQLPPPQQQEINNRRLKPNLPRRYLIAGPRENYLKVGVPLYEAAIKCNWNAAKAILEKKKELVRFSITENGETALHVAASSKGDPKNVEEFVRNLVDLMEKEDLALENESFNTALYLAAAAGNIKTVKIMVEKNNILQTIPGSGQMLPLYVAALFGHYDVVKYLYEVSNELRDDCWNPENRGWLLEKCVENDMFDIALEIVKKYPDLVRGAILGILARKPKAFDETNSNIITRTIKTVFTFIGSKVGAQEKENQALLLLRIIWEDVAKKPKKEIDTILRGPVDSIKQDKLASGRMVLAIQLQKLISELLGKMEVETQKIIRGQHDSTTQDTNPTSAKVDHALQLKNLISDYVVNMHIESQKIVKQDNTVVVGKGDQALVLTKLISKHIVNVHDETQDIIKRGYGKEDQAQHLQKLISKSVATMRAETNLRAHSTRVLFIAAEMGNTTFLVELIRKYPDLIWKVNDNNLSIFHIAVKHRHEGIYNLLYEIGAMKDLITPLKDEHENNMLHLVGTRAKQKQLEDVSGVALQMQRELLWFQEVEKMIPPSYRERKNRDGLTPHELFTMEHKELVIQGEKWMKDTASQCMVVAALIATIVFAAAFTVPGGYDQNNGIPIFHSKATFMVFVVADAISLVASSASILIFLSILTSRYAESDFLESLPEKLILGILTLFLSITTMTVAFGVSFFVLYHKGLLWMPILICVFGVLPVLLYISLQYGLFFDVIRSTYRSRYLFKPKKHVLYYENPKV</sequence>
<evidence type="ECO:0000256" key="1">
    <source>
        <dbReference type="SAM" id="MobiDB-lite"/>
    </source>
</evidence>
<protein>
    <submittedName>
        <fullName evidence="4">Ankyrin repeat-containing domain, PGG domain, ankyrin repeat-containing domain superfamily</fullName>
    </submittedName>
</protein>
<keyword evidence="5" id="KW-1185">Reference proteome</keyword>
<keyword evidence="2" id="KW-0472">Membrane</keyword>
<reference evidence="4" key="2">
    <citation type="submission" date="2020-06" db="EMBL/GenBank/DDBJ databases">
        <title>Helianthus annuus Genome sequencing and assembly Release 2.</title>
        <authorList>
            <person name="Gouzy J."/>
            <person name="Langlade N."/>
            <person name="Munos S."/>
        </authorList>
    </citation>
    <scope>NUCLEOTIDE SEQUENCE</scope>
    <source>
        <tissue evidence="4">Leaves</tissue>
    </source>
</reference>
<feature type="transmembrane region" description="Helical" evidence="2">
    <location>
        <begin position="644"/>
        <end position="662"/>
    </location>
</feature>
<dbReference type="SUPFAM" id="SSF48403">
    <property type="entry name" value="Ankyrin repeat"/>
    <property type="match status" value="2"/>
</dbReference>
<name>A0A9K3NTF5_HELAN</name>
<dbReference type="PANTHER" id="PTHR24177">
    <property type="entry name" value="CASKIN"/>
    <property type="match status" value="1"/>
</dbReference>